<keyword evidence="6" id="KW-1185">Reference proteome</keyword>
<dbReference type="InterPro" id="IPR051458">
    <property type="entry name" value="Cyt/Met_Dipeptidase"/>
</dbReference>
<organism evidence="5 6">
    <name type="scientific">Lysinibacter cavernae</name>
    <dbReference type="NCBI Taxonomy" id="1640652"/>
    <lineage>
        <taxon>Bacteria</taxon>
        <taxon>Bacillati</taxon>
        <taxon>Actinomycetota</taxon>
        <taxon>Actinomycetes</taxon>
        <taxon>Micrococcales</taxon>
        <taxon>Microbacteriaceae</taxon>
        <taxon>Lysinibacter</taxon>
    </lineage>
</organism>
<gene>
    <name evidence="5" type="ORF">FHX76_000986</name>
</gene>
<proteinExistence type="predicted"/>
<dbReference type="GO" id="GO:0046872">
    <property type="term" value="F:metal ion binding"/>
    <property type="evidence" value="ECO:0007669"/>
    <property type="project" value="UniProtKB-KW"/>
</dbReference>
<dbReference type="AlphaFoldDB" id="A0A7X5QZZ9"/>
<accession>A0A7X5QZZ9</accession>
<dbReference type="Gene3D" id="3.30.70.360">
    <property type="match status" value="1"/>
</dbReference>
<dbReference type="InterPro" id="IPR002933">
    <property type="entry name" value="Peptidase_M20"/>
</dbReference>
<evidence type="ECO:0000259" key="4">
    <source>
        <dbReference type="Pfam" id="PF07687"/>
    </source>
</evidence>
<dbReference type="EMBL" id="JAAMOX010000001">
    <property type="protein sequence ID" value="NIH53118.1"/>
    <property type="molecule type" value="Genomic_DNA"/>
</dbReference>
<dbReference type="NCBIfam" id="NF005914">
    <property type="entry name" value="PRK07907.1"/>
    <property type="match status" value="1"/>
</dbReference>
<keyword evidence="2" id="KW-0479">Metal-binding</keyword>
<keyword evidence="3" id="KW-0378">Hydrolase</keyword>
<dbReference type="GO" id="GO:0006508">
    <property type="term" value="P:proteolysis"/>
    <property type="evidence" value="ECO:0007669"/>
    <property type="project" value="UniProtKB-KW"/>
</dbReference>
<reference evidence="5 6" key="1">
    <citation type="submission" date="2020-02" db="EMBL/GenBank/DDBJ databases">
        <title>Sequencing the genomes of 1000 actinobacteria strains.</title>
        <authorList>
            <person name="Klenk H.-P."/>
        </authorList>
    </citation>
    <scope>NUCLEOTIDE SEQUENCE [LARGE SCALE GENOMIC DNA]</scope>
    <source>
        <strain evidence="5 6">DSM 27960</strain>
    </source>
</reference>
<dbReference type="PANTHER" id="PTHR43270">
    <property type="entry name" value="BETA-ALA-HIS DIPEPTIDASE"/>
    <property type="match status" value="1"/>
</dbReference>
<dbReference type="SUPFAM" id="SSF53187">
    <property type="entry name" value="Zn-dependent exopeptidases"/>
    <property type="match status" value="1"/>
</dbReference>
<comment type="caution">
    <text evidence="5">The sequence shown here is derived from an EMBL/GenBank/DDBJ whole genome shotgun (WGS) entry which is preliminary data.</text>
</comment>
<evidence type="ECO:0000256" key="2">
    <source>
        <dbReference type="ARBA" id="ARBA00022723"/>
    </source>
</evidence>
<dbReference type="InterPro" id="IPR011650">
    <property type="entry name" value="Peptidase_M20_dimer"/>
</dbReference>
<dbReference type="GO" id="GO:0008233">
    <property type="term" value="F:peptidase activity"/>
    <property type="evidence" value="ECO:0007669"/>
    <property type="project" value="UniProtKB-KW"/>
</dbReference>
<sequence length="460" mass="47940">MTEPTNNVESVRAAVAELMPRLLDDLRRYVEIPSVAFPGFPTEPVLAAHDLVVELLSEAGASDVESIRLPDTSPAVFATIPGPEGSPTVLLYTHYDVVPEGDPSAWKTPAFSAIDAKDEAGRDIIIGRGSADSKANLMLHLGALRYFEGKPPVTLKIVVEGQEEFGSDFDSYPPSAPERFAADAMIIADVGNIRPGVPTVTVALRGSAAVDVEVNTLASPKHSGLFGGAAPDAVIVLLHALSSLHDADGNVAVAGLLRNEWAGTTYTDDEFRELAEILPGVEPFGTGGLGSRIWSGPAVSVIGIDVASVDTSLNAVAAHARARINLRVHPEQNAVEAQQALVTHLENLKPFGVSLTVVAGEAGNGFAAKTDGPAYTALSAALTEAFETPATTAAAGGSIPLVNSLQQAVPGAEVLLFGATDGFSNIHAPNERVVVDEIERSVLAEILFLSTLGSQPAHDH</sequence>
<dbReference type="Pfam" id="PF07687">
    <property type="entry name" value="M20_dimer"/>
    <property type="match status" value="1"/>
</dbReference>
<evidence type="ECO:0000256" key="1">
    <source>
        <dbReference type="ARBA" id="ARBA00022670"/>
    </source>
</evidence>
<dbReference type="Gene3D" id="3.40.630.10">
    <property type="entry name" value="Zn peptidases"/>
    <property type="match status" value="1"/>
</dbReference>
<feature type="domain" description="Peptidase M20 dimerisation" evidence="4">
    <location>
        <begin position="203"/>
        <end position="350"/>
    </location>
</feature>
<protein>
    <submittedName>
        <fullName evidence="5">Acetylornithine deacetylase/succinyl-diaminopimelate desuccinylase-like protein</fullName>
    </submittedName>
</protein>
<evidence type="ECO:0000313" key="5">
    <source>
        <dbReference type="EMBL" id="NIH53118.1"/>
    </source>
</evidence>
<dbReference type="RefSeq" id="WP_167148463.1">
    <property type="nucleotide sequence ID" value="NZ_JAAMOX010000001.1"/>
</dbReference>
<evidence type="ECO:0000313" key="6">
    <source>
        <dbReference type="Proteomes" id="UP000541033"/>
    </source>
</evidence>
<dbReference type="Pfam" id="PF01546">
    <property type="entry name" value="Peptidase_M20"/>
    <property type="match status" value="1"/>
</dbReference>
<evidence type="ECO:0000256" key="3">
    <source>
        <dbReference type="ARBA" id="ARBA00022801"/>
    </source>
</evidence>
<dbReference type="PANTHER" id="PTHR43270:SF12">
    <property type="entry name" value="SUCCINYL-DIAMINOPIMELATE DESUCCINYLASE"/>
    <property type="match status" value="1"/>
</dbReference>
<name>A0A7X5QZZ9_9MICO</name>
<dbReference type="Proteomes" id="UP000541033">
    <property type="component" value="Unassembled WGS sequence"/>
</dbReference>
<keyword evidence="1" id="KW-0645">Protease</keyword>